<comment type="similarity">
    <text evidence="1">Belongs to the initiator RepB protein family.</text>
</comment>
<gene>
    <name evidence="3" type="ORF">PEPS_47800</name>
</gene>
<evidence type="ECO:0000313" key="4">
    <source>
        <dbReference type="Proteomes" id="UP001354989"/>
    </source>
</evidence>
<keyword evidence="3" id="KW-0614">Plasmid</keyword>
<dbReference type="EMBL" id="AP025303">
    <property type="protein sequence ID" value="BDD02500.1"/>
    <property type="molecule type" value="Genomic_DNA"/>
</dbReference>
<dbReference type="Pfam" id="PF21205">
    <property type="entry name" value="Rep3_C"/>
    <property type="match status" value="1"/>
</dbReference>
<sequence>MEITQKDVFQSHLLTHSRRKWELLDFKIVALLCIQLTVDTNLCHLNKSDLEAQLGVDLNGDRIKESAKRLMQEVEIRNTEEKWELANVFEKFTYDQGEISIKLTSFGKECFLDLKNYTAYNLDAILKFKSKHTAPIFQLIQTWKKVGQTRKMSLTDLRAYIDAEGVRYDRFNMLRILIDDAVAEINRISKLNLSYELFKTGRKFSHIQFKFNKYQQKEISPELQTAIDQQADNPHAYAQSLKNKQKTETVYTAPKSVKTKPSQGDFSNNELRHMEILKPMIDEGQSFEAVQAVARERYKFIFTEEMWTYLVG</sequence>
<dbReference type="Gene3D" id="1.10.10.10">
    <property type="entry name" value="Winged helix-like DNA-binding domain superfamily/Winged helix DNA-binding domain"/>
    <property type="match status" value="2"/>
</dbReference>
<dbReference type="Pfam" id="PF01051">
    <property type="entry name" value="Rep3_N"/>
    <property type="match status" value="1"/>
</dbReference>
<protein>
    <recommendedName>
        <fullName evidence="2">Initiator Rep protein WH1 domain-containing protein</fullName>
    </recommendedName>
</protein>
<feature type="domain" description="Initiator Rep protein WH1" evidence="2">
    <location>
        <begin position="8"/>
        <end position="140"/>
    </location>
</feature>
<proteinExistence type="inferred from homology"/>
<dbReference type="InterPro" id="IPR036388">
    <property type="entry name" value="WH-like_DNA-bd_sf"/>
</dbReference>
<organism evidence="3 4">
    <name type="scientific">Persicobacter psychrovividus</name>
    <dbReference type="NCBI Taxonomy" id="387638"/>
    <lineage>
        <taxon>Bacteria</taxon>
        <taxon>Pseudomonadati</taxon>
        <taxon>Bacteroidota</taxon>
        <taxon>Cytophagia</taxon>
        <taxon>Cytophagales</taxon>
        <taxon>Persicobacteraceae</taxon>
        <taxon>Persicobacter</taxon>
    </lineage>
</organism>
<evidence type="ECO:0000313" key="3">
    <source>
        <dbReference type="EMBL" id="BDD02500.1"/>
    </source>
</evidence>
<evidence type="ECO:0000256" key="1">
    <source>
        <dbReference type="ARBA" id="ARBA00038283"/>
    </source>
</evidence>
<accession>A0ABM7VNA1</accession>
<dbReference type="RefSeq" id="WP_338399661.1">
    <property type="nucleotide sequence ID" value="NZ_AP025303.1"/>
</dbReference>
<dbReference type="InterPro" id="IPR036390">
    <property type="entry name" value="WH_DNA-bd_sf"/>
</dbReference>
<dbReference type="SUPFAM" id="SSF46785">
    <property type="entry name" value="Winged helix' DNA-binding domain"/>
    <property type="match status" value="2"/>
</dbReference>
<dbReference type="Proteomes" id="UP001354989">
    <property type="component" value="Plasmid pPP11"/>
</dbReference>
<reference evidence="3 4" key="1">
    <citation type="submission" date="2021-12" db="EMBL/GenBank/DDBJ databases">
        <title>Genome sequencing of bacteria with rrn-lacking chromosome and rrn-plasmid.</title>
        <authorList>
            <person name="Anda M."/>
            <person name="Iwasaki W."/>
        </authorList>
    </citation>
    <scope>NUCLEOTIDE SEQUENCE [LARGE SCALE GENOMIC DNA]</scope>
    <source>
        <strain evidence="3 4">NBRC 101262</strain>
        <plasmid evidence="3 4">pPP11</plasmid>
    </source>
</reference>
<keyword evidence="4" id="KW-1185">Reference proteome</keyword>
<name>A0ABM7VNA1_9BACT</name>
<geneLocation type="plasmid" evidence="3 4">
    <name>pPP11</name>
</geneLocation>
<dbReference type="InterPro" id="IPR000525">
    <property type="entry name" value="Initiator_Rep_WH1"/>
</dbReference>
<evidence type="ECO:0000259" key="2">
    <source>
        <dbReference type="Pfam" id="PF01051"/>
    </source>
</evidence>